<dbReference type="GO" id="GO:0015483">
    <property type="term" value="F:long-chain fatty acid transporting porin activity"/>
    <property type="evidence" value="ECO:0007669"/>
    <property type="project" value="TreeGrafter"/>
</dbReference>
<evidence type="ECO:0000256" key="4">
    <source>
        <dbReference type="ARBA" id="ARBA00022692"/>
    </source>
</evidence>
<keyword evidence="7" id="KW-0998">Cell outer membrane</keyword>
<dbReference type="PANTHER" id="PTHR35093">
    <property type="entry name" value="OUTER MEMBRANE PROTEIN NMB0088-RELATED"/>
    <property type="match status" value="1"/>
</dbReference>
<evidence type="ECO:0000256" key="3">
    <source>
        <dbReference type="ARBA" id="ARBA00022452"/>
    </source>
</evidence>
<keyword evidence="3" id="KW-1134">Transmembrane beta strand</keyword>
<evidence type="ECO:0000313" key="8">
    <source>
        <dbReference type="EMBL" id="SNZ08937.1"/>
    </source>
</evidence>
<comment type="subcellular location">
    <subcellularLocation>
        <location evidence="1">Cell outer membrane</location>
        <topology evidence="1">Multi-pass membrane protein</topology>
    </subcellularLocation>
</comment>
<evidence type="ECO:0000256" key="7">
    <source>
        <dbReference type="ARBA" id="ARBA00023237"/>
    </source>
</evidence>
<sequence length="431" mass="46169">MRKQSSGNYILGSVAVLVGACIFSAAVGSAHAGAFAIREQSAIGQGTSFAGMAATSGDLSNIFWNPATITGVEGTQTQSVYSVIIPNSELSNIQTTGAAASGDPGQVGLSAFIPGSYASMQVTDDLFLGLSVNAPFGLATKAHHNSATSFHSRTAGIKTIDVKATIGYRVNEMLSLGIGLGAQYLKVRMNSFPLASAGAHAKHELKGDSIEPNFTAGVNFTPWEGTDIGIGFRSAAFHVVDGTEALPNNTVTNVTAKLYMPETVSLGIRHRVNDAFTLMAGAEWTNWSRIGTSAINGSLANTALALEYQDGWYTSAGMEYAYNDKLTLRTGIGYEFSPVQDAHRNLRLPDENRFWASAGFSYQWNEELGFDFGYTHIFVEDAVVHAEKTSAPPSSYRADAESRVDIISASMRYQWKTEPMFAGDDPIVRKY</sequence>
<reference evidence="8 9" key="1">
    <citation type="submission" date="2017-09" db="EMBL/GenBank/DDBJ databases">
        <authorList>
            <person name="Ehlers B."/>
            <person name="Leendertz F.H."/>
        </authorList>
    </citation>
    <scope>NUCLEOTIDE SEQUENCE [LARGE SCALE GENOMIC DNA]</scope>
    <source>
        <strain evidence="8 9">DSM 18289</strain>
    </source>
</reference>
<evidence type="ECO:0000256" key="2">
    <source>
        <dbReference type="ARBA" id="ARBA00008163"/>
    </source>
</evidence>
<dbReference type="AlphaFoldDB" id="A0A285NIZ3"/>
<dbReference type="SUPFAM" id="SSF56935">
    <property type="entry name" value="Porins"/>
    <property type="match status" value="1"/>
</dbReference>
<evidence type="ECO:0000256" key="5">
    <source>
        <dbReference type="ARBA" id="ARBA00022729"/>
    </source>
</evidence>
<dbReference type="GO" id="GO:0009279">
    <property type="term" value="C:cell outer membrane"/>
    <property type="evidence" value="ECO:0007669"/>
    <property type="project" value="UniProtKB-SubCell"/>
</dbReference>
<evidence type="ECO:0000256" key="1">
    <source>
        <dbReference type="ARBA" id="ARBA00004571"/>
    </source>
</evidence>
<dbReference type="EMBL" id="OBEL01000001">
    <property type="protein sequence ID" value="SNZ08937.1"/>
    <property type="molecule type" value="Genomic_DNA"/>
</dbReference>
<evidence type="ECO:0000256" key="6">
    <source>
        <dbReference type="ARBA" id="ARBA00023136"/>
    </source>
</evidence>
<keyword evidence="5" id="KW-0732">Signal</keyword>
<organism evidence="8 9">
    <name type="scientific">Cohaesibacter gelatinilyticus</name>
    <dbReference type="NCBI Taxonomy" id="372072"/>
    <lineage>
        <taxon>Bacteria</taxon>
        <taxon>Pseudomonadati</taxon>
        <taxon>Pseudomonadota</taxon>
        <taxon>Alphaproteobacteria</taxon>
        <taxon>Hyphomicrobiales</taxon>
        <taxon>Cohaesibacteraceae</taxon>
    </lineage>
</organism>
<evidence type="ECO:0000313" key="9">
    <source>
        <dbReference type="Proteomes" id="UP000219439"/>
    </source>
</evidence>
<dbReference type="Gene3D" id="2.40.160.60">
    <property type="entry name" value="Outer membrane protein transport protein (OMPP1/FadL/TodX)"/>
    <property type="match status" value="1"/>
</dbReference>
<dbReference type="Pfam" id="PF03349">
    <property type="entry name" value="Toluene_X"/>
    <property type="match status" value="1"/>
</dbReference>
<dbReference type="OrthoDB" id="19849at2"/>
<keyword evidence="4" id="KW-0812">Transmembrane</keyword>
<dbReference type="RefSeq" id="WP_097152985.1">
    <property type="nucleotide sequence ID" value="NZ_OBEL01000001.1"/>
</dbReference>
<gene>
    <name evidence="8" type="ORF">SAMN06265368_1877</name>
</gene>
<protein>
    <submittedName>
        <fullName evidence="8">Long-chain fatty acid transport protein</fullName>
    </submittedName>
</protein>
<comment type="similarity">
    <text evidence="2">Belongs to the OmpP1/FadL family.</text>
</comment>
<keyword evidence="6" id="KW-0472">Membrane</keyword>
<name>A0A285NIZ3_9HYPH</name>
<keyword evidence="9" id="KW-1185">Reference proteome</keyword>
<dbReference type="PANTHER" id="PTHR35093:SF3">
    <property type="entry name" value="LONG-CHAIN FATTY ACID TRANSPORT PROTEIN"/>
    <property type="match status" value="1"/>
</dbReference>
<proteinExistence type="inferred from homology"/>
<dbReference type="PROSITE" id="PS51257">
    <property type="entry name" value="PROKAR_LIPOPROTEIN"/>
    <property type="match status" value="1"/>
</dbReference>
<dbReference type="InterPro" id="IPR005017">
    <property type="entry name" value="OMPP1/FadL/TodX"/>
</dbReference>
<dbReference type="Proteomes" id="UP000219439">
    <property type="component" value="Unassembled WGS sequence"/>
</dbReference>
<accession>A0A285NIZ3</accession>